<dbReference type="Proteomes" id="UP001183390">
    <property type="component" value="Unassembled WGS sequence"/>
</dbReference>
<gene>
    <name evidence="1" type="ORF">RM479_22715</name>
</gene>
<name>A0ABU2MHB1_9ACTN</name>
<organism evidence="1 2">
    <name type="scientific">Nocardiopsis lambiniae</name>
    <dbReference type="NCBI Taxonomy" id="3075539"/>
    <lineage>
        <taxon>Bacteria</taxon>
        <taxon>Bacillati</taxon>
        <taxon>Actinomycetota</taxon>
        <taxon>Actinomycetes</taxon>
        <taxon>Streptosporangiales</taxon>
        <taxon>Nocardiopsidaceae</taxon>
        <taxon>Nocardiopsis</taxon>
    </lineage>
</organism>
<keyword evidence="2" id="KW-1185">Reference proteome</keyword>
<dbReference type="EMBL" id="JAVREP010000020">
    <property type="protein sequence ID" value="MDT0331236.1"/>
    <property type="molecule type" value="Genomic_DNA"/>
</dbReference>
<evidence type="ECO:0000313" key="1">
    <source>
        <dbReference type="EMBL" id="MDT0331236.1"/>
    </source>
</evidence>
<proteinExistence type="predicted"/>
<reference evidence="2" key="1">
    <citation type="submission" date="2023-07" db="EMBL/GenBank/DDBJ databases">
        <title>30 novel species of actinomycetes from the DSMZ collection.</title>
        <authorList>
            <person name="Nouioui I."/>
        </authorList>
    </citation>
    <scope>NUCLEOTIDE SEQUENCE [LARGE SCALE GENOMIC DNA]</scope>
    <source>
        <strain evidence="2">DSM 44743</strain>
    </source>
</reference>
<accession>A0ABU2MHB1</accession>
<sequence>MASNSTVGEAPPGQAERPALTVLVSSLVFQAEVWEFQVVEEVMALVRQSWTWALVQP</sequence>
<protein>
    <submittedName>
        <fullName evidence="1">Uncharacterized protein</fullName>
    </submittedName>
</protein>
<comment type="caution">
    <text evidence="1">The sequence shown here is derived from an EMBL/GenBank/DDBJ whole genome shotgun (WGS) entry which is preliminary data.</text>
</comment>
<evidence type="ECO:0000313" key="2">
    <source>
        <dbReference type="Proteomes" id="UP001183390"/>
    </source>
</evidence>